<comment type="caution">
    <text evidence="22">Lacks conserved residue(s) required for the propagation of feature annotation.</text>
</comment>
<keyword evidence="12" id="KW-0564">Palmitate</keyword>
<dbReference type="GO" id="GO:0016020">
    <property type="term" value="C:membrane"/>
    <property type="evidence" value="ECO:0007669"/>
    <property type="project" value="UniProtKB-SubCell"/>
</dbReference>
<keyword evidence="17" id="KW-0966">Cell projection</keyword>
<evidence type="ECO:0000256" key="8">
    <source>
        <dbReference type="ARBA" id="ARBA00022989"/>
    </source>
</evidence>
<evidence type="ECO:0000256" key="10">
    <source>
        <dbReference type="ARBA" id="ARBA00023040"/>
    </source>
</evidence>
<feature type="transmembrane region" description="Helical" evidence="22">
    <location>
        <begin position="152"/>
        <end position="179"/>
    </location>
</feature>
<evidence type="ECO:0000256" key="23">
    <source>
        <dbReference type="SAM" id="MobiDB-lite"/>
    </source>
</evidence>
<feature type="transmembrane region" description="Helical" evidence="22">
    <location>
        <begin position="71"/>
        <end position="90"/>
    </location>
</feature>
<dbReference type="InterPro" id="IPR006031">
    <property type="entry name" value="XYPPX"/>
</dbReference>
<dbReference type="AlphaFoldDB" id="B8Q2W2"/>
<comment type="subcellular location">
    <subcellularLocation>
        <location evidence="20">Cell projection</location>
        <location evidence="20">Rhabdomere membrane</location>
        <topology evidence="20">Multi-pass membrane protein</topology>
    </subcellularLocation>
    <subcellularLocation>
        <location evidence="22">Membrane</location>
        <topology evidence="22">Multi-pass membrane protein</topology>
    </subcellularLocation>
</comment>
<proteinExistence type="evidence at transcript level"/>
<name>B8Q2W2_EUPSC</name>
<organism evidence="25">
    <name type="scientific">Euprymna scolopes</name>
    <name type="common">Hawaiian bobtail squid</name>
    <dbReference type="NCBI Taxonomy" id="6613"/>
    <lineage>
        <taxon>Eukaryota</taxon>
        <taxon>Metazoa</taxon>
        <taxon>Spiralia</taxon>
        <taxon>Lophotrochozoa</taxon>
        <taxon>Mollusca</taxon>
        <taxon>Cephalopoda</taxon>
        <taxon>Coleoidea</taxon>
        <taxon>Decapodiformes</taxon>
        <taxon>Sepiida</taxon>
        <taxon>Sepiolidae</taxon>
        <taxon>Sepiolinae</taxon>
        <taxon>Euprymna</taxon>
    </lineage>
</organism>
<feature type="region of interest" description="Disordered" evidence="23">
    <location>
        <begin position="343"/>
        <end position="448"/>
    </location>
</feature>
<dbReference type="InterPro" id="IPR001760">
    <property type="entry name" value="Opsin"/>
</dbReference>
<dbReference type="GO" id="GO:0009881">
    <property type="term" value="F:photoreceptor activity"/>
    <property type="evidence" value="ECO:0007669"/>
    <property type="project" value="UniProtKB-KW"/>
</dbReference>
<sequence>MGRDIPDNETWWYNPSIVVHPHWREFDQVPDAVYYGLGIFIGICGIIGCGGNGIVIYLFTKTKSLQTPANMFIINLAFSDFTFSLVNGFPLMTISCFLKKWVFGHAACKVYGFIGGIFGLMSIMTMAMISIDRYNVIGRPMAASKHMSHRRAFIMIIFVWLWSVLWAIGPIFGWGAYTLEGVLCNCSFDYITRDYATRSNIICMYVFAFCFPIIIILFCYFNIVMSVSNHEKEMAAMAKRLNAKELRKAQAGASAEMKLAKISIVIVTQFLLSWSPYAIVALLAQFGPLEWVTPYAAQLPVMFAKASAIHNPMIYSVSHPKFREAISNTFPWILTCCTFDEKETEDDRDAEAEIPASEQTQETSPTDAAQVKEMMAMMQKMQAQQAQQQAAYPPQGYPPQGYPPPPQGYPPQGYPPQGAYPPQGYPPPQGAPPQAAPPEGVDNQAYQA</sequence>
<dbReference type="InterPro" id="IPR017452">
    <property type="entry name" value="GPCR_Rhodpsn_7TM"/>
</dbReference>
<dbReference type="GO" id="GO:0007602">
    <property type="term" value="P:phototransduction"/>
    <property type="evidence" value="ECO:0007669"/>
    <property type="project" value="UniProtKB-KW"/>
</dbReference>
<feature type="compositionally biased region" description="Polar residues" evidence="23">
    <location>
        <begin position="357"/>
        <end position="367"/>
    </location>
</feature>
<feature type="transmembrane region" description="Helical" evidence="22">
    <location>
        <begin position="199"/>
        <end position="224"/>
    </location>
</feature>
<evidence type="ECO:0000256" key="2">
    <source>
        <dbReference type="ARBA" id="ARBA00022475"/>
    </source>
</evidence>
<accession>B8Q2W2</accession>
<keyword evidence="13" id="KW-1015">Disulfide bond</keyword>
<evidence type="ECO:0000256" key="20">
    <source>
        <dbReference type="ARBA" id="ARBA00043946"/>
    </source>
</evidence>
<keyword evidence="5 22" id="KW-0716">Sensory transduction</keyword>
<evidence type="ECO:0000313" key="25">
    <source>
        <dbReference type="EMBL" id="ACB05672.1"/>
    </source>
</evidence>
<dbReference type="PRINTS" id="PR00238">
    <property type="entry name" value="OPSIN"/>
</dbReference>
<comment type="function">
    <text evidence="21">Photoreceptor required for image-forming vision at low light intensity. Light-induced isomerization of 11-cis to all-trans retinal triggers a conformational change that activates signaling via G-proteins. Signaling mediates the activation of phospholipase C. Subsequent receptor phosphorylation mediates displacement of the bound G-protein alpha subunit by arrestin and terminates signaling.</text>
</comment>
<evidence type="ECO:0000256" key="6">
    <source>
        <dbReference type="ARBA" id="ARBA00022692"/>
    </source>
</evidence>
<dbReference type="Gene3D" id="1.20.1070.10">
    <property type="entry name" value="Rhodopsin 7-helix transmembrane proteins"/>
    <property type="match status" value="1"/>
</dbReference>
<dbReference type="PROSITE" id="PS00237">
    <property type="entry name" value="G_PROTEIN_RECEP_F1_1"/>
    <property type="match status" value="1"/>
</dbReference>
<dbReference type="GO" id="GO:0004930">
    <property type="term" value="F:G protein-coupled receptor activity"/>
    <property type="evidence" value="ECO:0007669"/>
    <property type="project" value="UniProtKB-KW"/>
</dbReference>
<protein>
    <recommendedName>
        <fullName evidence="1">Rhodopsin</fullName>
    </recommendedName>
</protein>
<dbReference type="PROSITE" id="PS00238">
    <property type="entry name" value="OPSIN"/>
    <property type="match status" value="1"/>
</dbReference>
<evidence type="ECO:0000256" key="17">
    <source>
        <dbReference type="ARBA" id="ARBA00023273"/>
    </source>
</evidence>
<evidence type="ECO:0000256" key="18">
    <source>
        <dbReference type="ARBA" id="ARBA00023288"/>
    </source>
</evidence>
<feature type="transmembrane region" description="Helical" evidence="22">
    <location>
        <begin position="32"/>
        <end position="59"/>
    </location>
</feature>
<keyword evidence="15" id="KW-0325">Glycoprotein</keyword>
<dbReference type="FunFam" id="1.20.1070.10:FF:000044">
    <property type="entry name" value="Opsin, ultraviolet-sensitive"/>
    <property type="match status" value="1"/>
</dbReference>
<feature type="compositionally biased region" description="Low complexity" evidence="23">
    <location>
        <begin position="382"/>
        <end position="394"/>
    </location>
</feature>
<dbReference type="PRINTS" id="PR00239">
    <property type="entry name" value="RHODOPSNTAIL"/>
</dbReference>
<keyword evidence="9 22" id="KW-0157">Chromophore</keyword>
<feature type="compositionally biased region" description="Pro residues" evidence="23">
    <location>
        <begin position="395"/>
        <end position="414"/>
    </location>
</feature>
<keyword evidence="6 22" id="KW-0812">Transmembrane</keyword>
<evidence type="ECO:0000256" key="19">
    <source>
        <dbReference type="ARBA" id="ARBA00023305"/>
    </source>
</evidence>
<evidence type="ECO:0000256" key="5">
    <source>
        <dbReference type="ARBA" id="ARBA00022606"/>
    </source>
</evidence>
<feature type="domain" description="G-protein coupled receptors family 1 profile" evidence="24">
    <location>
        <begin position="51"/>
        <end position="315"/>
    </location>
</feature>
<evidence type="ECO:0000256" key="11">
    <source>
        <dbReference type="ARBA" id="ARBA00023136"/>
    </source>
</evidence>
<reference evidence="25" key="1">
    <citation type="journal article" date="2009" name="Proc. Natl. Acad. Sci. U.S.A.">
        <title>Evidence for light perception in a bioluminescent organ.</title>
        <authorList>
            <person name="Tong D."/>
            <person name="Rozas N.S."/>
            <person name="Oakley T.H."/>
            <person name="Mitchell J."/>
            <person name="Colley N.J."/>
            <person name="McFall-Ngai M.J."/>
        </authorList>
    </citation>
    <scope>NUCLEOTIDE SEQUENCE</scope>
    <source>
        <tissue evidence="25">Eye</tissue>
    </source>
</reference>
<evidence type="ECO:0000256" key="7">
    <source>
        <dbReference type="ARBA" id="ARBA00022925"/>
    </source>
</evidence>
<dbReference type="EMBL" id="EU344773">
    <property type="protein sequence ID" value="ACB05672.1"/>
    <property type="molecule type" value="mRNA"/>
</dbReference>
<feature type="transmembrane region" description="Helical" evidence="22">
    <location>
        <begin position="262"/>
        <end position="284"/>
    </location>
</feature>
<keyword evidence="4" id="KW-0597">Phosphoprotein</keyword>
<feature type="compositionally biased region" description="Acidic residues" evidence="23">
    <location>
        <begin position="343"/>
        <end position="352"/>
    </location>
</feature>
<dbReference type="PROSITE" id="PS50262">
    <property type="entry name" value="G_PROTEIN_RECEP_F1_2"/>
    <property type="match status" value="1"/>
</dbReference>
<evidence type="ECO:0000256" key="21">
    <source>
        <dbReference type="ARBA" id="ARBA00045936"/>
    </source>
</evidence>
<evidence type="ECO:0000256" key="13">
    <source>
        <dbReference type="ARBA" id="ARBA00023157"/>
    </source>
</evidence>
<keyword evidence="7 22" id="KW-0681">Retinal protein</keyword>
<evidence type="ECO:0000256" key="16">
    <source>
        <dbReference type="ARBA" id="ARBA00023224"/>
    </source>
</evidence>
<keyword evidence="16 22" id="KW-0807">Transducer</keyword>
<dbReference type="InterPro" id="IPR050125">
    <property type="entry name" value="GPCR_opsins"/>
</dbReference>
<feature type="compositionally biased region" description="Pro residues" evidence="23">
    <location>
        <begin position="423"/>
        <end position="436"/>
    </location>
</feature>
<dbReference type="Pfam" id="PF02162">
    <property type="entry name" value="XYPPX"/>
    <property type="match status" value="3"/>
</dbReference>
<dbReference type="CDD" id="cd15337">
    <property type="entry name" value="7tmA_Opsin_Gq_invertebrates"/>
    <property type="match status" value="1"/>
</dbReference>
<feature type="transmembrane region" description="Helical" evidence="22">
    <location>
        <begin position="110"/>
        <end position="131"/>
    </location>
</feature>
<keyword evidence="19" id="KW-0844">Vision</keyword>
<keyword evidence="11 22" id="KW-0472">Membrane</keyword>
<evidence type="ECO:0000256" key="9">
    <source>
        <dbReference type="ARBA" id="ARBA00022991"/>
    </source>
</evidence>
<keyword evidence="8 22" id="KW-1133">Transmembrane helix</keyword>
<dbReference type="Pfam" id="PF00001">
    <property type="entry name" value="7tm_1"/>
    <property type="match status" value="1"/>
</dbReference>
<keyword evidence="18" id="KW-0449">Lipoprotein</keyword>
<evidence type="ECO:0000259" key="24">
    <source>
        <dbReference type="PROSITE" id="PS50262"/>
    </source>
</evidence>
<comment type="similarity">
    <text evidence="22">Belongs to the G-protein coupled receptor 1 family. Opsin subfamily.</text>
</comment>
<evidence type="ECO:0000256" key="15">
    <source>
        <dbReference type="ARBA" id="ARBA00023180"/>
    </source>
</evidence>
<evidence type="ECO:0000256" key="14">
    <source>
        <dbReference type="ARBA" id="ARBA00023170"/>
    </source>
</evidence>
<dbReference type="SMART" id="SM01381">
    <property type="entry name" value="7TM_GPCR_Srsx"/>
    <property type="match status" value="1"/>
</dbReference>
<evidence type="ECO:0000256" key="3">
    <source>
        <dbReference type="ARBA" id="ARBA00022543"/>
    </source>
</evidence>
<evidence type="ECO:0000256" key="22">
    <source>
        <dbReference type="RuleBase" id="RU004951"/>
    </source>
</evidence>
<keyword evidence="2" id="KW-1003">Cell membrane</keyword>
<keyword evidence="14 22" id="KW-0675">Receptor</keyword>
<dbReference type="SUPFAM" id="SSF81321">
    <property type="entry name" value="Family A G protein-coupled receptor-like"/>
    <property type="match status" value="1"/>
</dbReference>
<dbReference type="PANTHER" id="PTHR24240">
    <property type="entry name" value="OPSIN"/>
    <property type="match status" value="1"/>
</dbReference>
<evidence type="ECO:0000256" key="1">
    <source>
        <dbReference type="ARBA" id="ARBA00013487"/>
    </source>
</evidence>
<keyword evidence="10 22" id="KW-0297">G-protein coupled receptor</keyword>
<keyword evidence="3 22" id="KW-0600">Photoreceptor protein</keyword>
<evidence type="ECO:0000256" key="12">
    <source>
        <dbReference type="ARBA" id="ARBA00023139"/>
    </source>
</evidence>
<evidence type="ECO:0000256" key="4">
    <source>
        <dbReference type="ARBA" id="ARBA00022553"/>
    </source>
</evidence>
<dbReference type="PRINTS" id="PR00237">
    <property type="entry name" value="GPCRRHODOPSN"/>
</dbReference>
<dbReference type="GO" id="GO:0007601">
    <property type="term" value="P:visual perception"/>
    <property type="evidence" value="ECO:0007669"/>
    <property type="project" value="UniProtKB-KW"/>
</dbReference>
<dbReference type="InterPro" id="IPR000276">
    <property type="entry name" value="GPCR_Rhodpsn"/>
</dbReference>
<dbReference type="InterPro" id="IPR027430">
    <property type="entry name" value="Retinal_BS"/>
</dbReference>